<dbReference type="InterPro" id="IPR037177">
    <property type="entry name" value="DLC_sf"/>
</dbReference>
<dbReference type="GO" id="GO:0007017">
    <property type="term" value="P:microtubule-based process"/>
    <property type="evidence" value="ECO:0007669"/>
    <property type="project" value="InterPro"/>
</dbReference>
<evidence type="ECO:0000256" key="2">
    <source>
        <dbReference type="SAM" id="Phobius"/>
    </source>
</evidence>
<dbReference type="EMBL" id="BEYU01000008">
    <property type="protein sequence ID" value="GBG24709.1"/>
    <property type="molecule type" value="Genomic_DNA"/>
</dbReference>
<feature type="transmembrane region" description="Helical" evidence="2">
    <location>
        <begin position="214"/>
        <end position="232"/>
    </location>
</feature>
<evidence type="ECO:0000313" key="3">
    <source>
        <dbReference type="EMBL" id="GBG24709.1"/>
    </source>
</evidence>
<organism evidence="3 4">
    <name type="scientific">Hondaea fermentalgiana</name>
    <dbReference type="NCBI Taxonomy" id="2315210"/>
    <lineage>
        <taxon>Eukaryota</taxon>
        <taxon>Sar</taxon>
        <taxon>Stramenopiles</taxon>
        <taxon>Bigyra</taxon>
        <taxon>Labyrinthulomycetes</taxon>
        <taxon>Thraustochytrida</taxon>
        <taxon>Thraustochytriidae</taxon>
        <taxon>Hondaea</taxon>
    </lineage>
</organism>
<feature type="region of interest" description="Disordered" evidence="1">
    <location>
        <begin position="1"/>
        <end position="26"/>
    </location>
</feature>
<feature type="region of interest" description="Disordered" evidence="1">
    <location>
        <begin position="107"/>
        <end position="130"/>
    </location>
</feature>
<keyword evidence="2" id="KW-0812">Transmembrane</keyword>
<dbReference type="GO" id="GO:0030286">
    <property type="term" value="C:dynein complex"/>
    <property type="evidence" value="ECO:0007669"/>
    <property type="project" value="InterPro"/>
</dbReference>
<sequence length="326" mass="36621">MTSSMNRLEDVSLKQLSEQPHSDMDANQRDKVVQLCKQAFDMFEKSTDRAKEEKEASMLSKYLKELLDFNYGPNWMVRLRLGRPLGSALPTEVKMAGSMLDARVAAEDVEKGEDQAEQQQQQQEAEETTSDDNWLANYASGLLATQSEAFFVLGVCLDSLDGRHASALTRTTVGIILSGLAVLVTSLRLIRDSFNVLAFSNTLRPELNGRDSMAVNKVSSTFFMAFSAYLAMGYENAAMRQYSSLLFLVISTATDAVALVDVWRDRNYYFYILYGDQALYDGKPVHRSVIAAYRHALDWAFSDTIACTFCFLDFALNIVVWVLIFV</sequence>
<dbReference type="Gene3D" id="3.30.740.10">
    <property type="entry name" value="Protein Inhibitor Of Neuronal Nitric Oxide Synthase"/>
    <property type="match status" value="1"/>
</dbReference>
<accession>A0A2R5G310</accession>
<evidence type="ECO:0000313" key="4">
    <source>
        <dbReference type="Proteomes" id="UP000241890"/>
    </source>
</evidence>
<dbReference type="InParanoid" id="A0A2R5G310"/>
<dbReference type="AlphaFoldDB" id="A0A2R5G310"/>
<feature type="transmembrane region" description="Helical" evidence="2">
    <location>
        <begin position="172"/>
        <end position="190"/>
    </location>
</feature>
<dbReference type="Proteomes" id="UP000241890">
    <property type="component" value="Unassembled WGS sequence"/>
</dbReference>
<name>A0A2R5G310_9STRA</name>
<comment type="caution">
    <text evidence="3">The sequence shown here is derived from an EMBL/GenBank/DDBJ whole genome shotgun (WGS) entry which is preliminary data.</text>
</comment>
<keyword evidence="2" id="KW-1133">Transmembrane helix</keyword>
<keyword evidence="4" id="KW-1185">Reference proteome</keyword>
<protein>
    <submittedName>
        <fullName evidence="3">Dynein light chain 4, axonemal</fullName>
    </submittedName>
</protein>
<feature type="transmembrane region" description="Helical" evidence="2">
    <location>
        <begin position="299"/>
        <end position="324"/>
    </location>
</feature>
<dbReference type="SUPFAM" id="SSF54648">
    <property type="entry name" value="DLC"/>
    <property type="match status" value="1"/>
</dbReference>
<gene>
    <name evidence="3" type="ORF">FCC1311_009272</name>
</gene>
<keyword evidence="2" id="KW-0472">Membrane</keyword>
<proteinExistence type="predicted"/>
<reference evidence="3 4" key="1">
    <citation type="submission" date="2017-12" db="EMBL/GenBank/DDBJ databases">
        <title>Sequencing, de novo assembly and annotation of complete genome of a new Thraustochytrid species, strain FCC1311.</title>
        <authorList>
            <person name="Sedici K."/>
            <person name="Godart F."/>
            <person name="Aiese Cigliano R."/>
            <person name="Sanseverino W."/>
            <person name="Barakat M."/>
            <person name="Ortet P."/>
            <person name="Marechal E."/>
            <person name="Cagnac O."/>
            <person name="Amato A."/>
        </authorList>
    </citation>
    <scope>NUCLEOTIDE SEQUENCE [LARGE SCALE GENOMIC DNA]</scope>
</reference>
<feature type="transmembrane region" description="Helical" evidence="2">
    <location>
        <begin position="244"/>
        <end position="263"/>
    </location>
</feature>
<evidence type="ECO:0000256" key="1">
    <source>
        <dbReference type="SAM" id="MobiDB-lite"/>
    </source>
</evidence>